<name>A0A1R3SZJ9_9BACT</name>
<dbReference type="STRING" id="1642647.PSM36_2114"/>
<dbReference type="KEGG" id="psac:PSM36_2114"/>
<keyword evidence="1" id="KW-0812">Transmembrane</keyword>
<dbReference type="EMBL" id="LT605205">
    <property type="protein sequence ID" value="SCD20921.1"/>
    <property type="molecule type" value="Genomic_DNA"/>
</dbReference>
<dbReference type="AlphaFoldDB" id="A0A1R3SZJ9"/>
<dbReference type="RefSeq" id="WP_083711012.1">
    <property type="nucleotide sequence ID" value="NZ_LT605205.1"/>
</dbReference>
<organism evidence="2 3">
    <name type="scientific">Proteiniphilum saccharofermentans</name>
    <dbReference type="NCBI Taxonomy" id="1642647"/>
    <lineage>
        <taxon>Bacteria</taxon>
        <taxon>Pseudomonadati</taxon>
        <taxon>Bacteroidota</taxon>
        <taxon>Bacteroidia</taxon>
        <taxon>Bacteroidales</taxon>
        <taxon>Dysgonomonadaceae</taxon>
        <taxon>Proteiniphilum</taxon>
    </lineage>
</organism>
<keyword evidence="1" id="KW-1133">Transmembrane helix</keyword>
<protein>
    <submittedName>
        <fullName evidence="2">Uncharacterized protein</fullName>
    </submittedName>
</protein>
<sequence length="303" mass="34707">MRLKAILTVIYNKILSAKTKLRLEKFIFVAAMIGFFLHLGVIWLVHLGVIDAGEYASGFSNPVNAIYTPFSIILYYEVYCLIYYLPKSMTVYIGKQFEVIALITIREIFKEIPKLKISSDLDQMYSNPQFIYTLITILVLFFLIYLYYAQNQKSIRSNNSTKGIPDGIPKKKKKYILAKKFLALVIGVIFVMMVVVNLVDWFSHHSLIEWLQNTGLSSRDLFSSFFLILILSDVIILLFSFAVTDDFPKVMRNSGFVVSTTLIRLSFSVEGLASHIMIVMAVLFGTLMVAVYKRYKKIELPSD</sequence>
<evidence type="ECO:0000313" key="2">
    <source>
        <dbReference type="EMBL" id="SCD20921.1"/>
    </source>
</evidence>
<evidence type="ECO:0000313" key="3">
    <source>
        <dbReference type="Proteomes" id="UP000187464"/>
    </source>
</evidence>
<keyword evidence="3" id="KW-1185">Reference proteome</keyword>
<proteinExistence type="predicted"/>
<feature type="transmembrane region" description="Helical" evidence="1">
    <location>
        <begin position="129"/>
        <end position="148"/>
    </location>
</feature>
<feature type="transmembrane region" description="Helical" evidence="1">
    <location>
        <begin position="181"/>
        <end position="202"/>
    </location>
</feature>
<accession>A0A1R3SZJ9</accession>
<keyword evidence="1" id="KW-0472">Membrane</keyword>
<evidence type="ECO:0000256" key="1">
    <source>
        <dbReference type="SAM" id="Phobius"/>
    </source>
</evidence>
<feature type="transmembrane region" description="Helical" evidence="1">
    <location>
        <begin position="273"/>
        <end position="292"/>
    </location>
</feature>
<reference evidence="2 3" key="1">
    <citation type="submission" date="2016-08" db="EMBL/GenBank/DDBJ databases">
        <authorList>
            <person name="Seilhamer J.J."/>
        </authorList>
    </citation>
    <scope>NUCLEOTIDE SEQUENCE [LARGE SCALE GENOMIC DNA]</scope>
    <source>
        <strain evidence="2">M3/6</strain>
    </source>
</reference>
<feature type="transmembrane region" description="Helical" evidence="1">
    <location>
        <begin position="26"/>
        <end position="45"/>
    </location>
</feature>
<dbReference type="Proteomes" id="UP000187464">
    <property type="component" value="Chromosome I"/>
</dbReference>
<feature type="transmembrane region" description="Helical" evidence="1">
    <location>
        <begin position="65"/>
        <end position="85"/>
    </location>
</feature>
<gene>
    <name evidence="2" type="ORF">PSM36_2114</name>
</gene>
<feature type="transmembrane region" description="Helical" evidence="1">
    <location>
        <begin position="222"/>
        <end position="243"/>
    </location>
</feature>